<dbReference type="RefSeq" id="WP_078111375.1">
    <property type="nucleotide sequence ID" value="NZ_CP065424.1"/>
</dbReference>
<sequence>MKISRRSEPEEIKLKVKVRKDKEQEDLEFYESIDPEDMKLYERFVELLNMLPEHRKNEYIQRLIDAAEDNKSE</sequence>
<dbReference type="EMBL" id="MTLA01000426">
    <property type="protein sequence ID" value="OOP65893.1"/>
    <property type="molecule type" value="Genomic_DNA"/>
</dbReference>
<dbReference type="AlphaFoldDB" id="A0A8E2I6R8"/>
<organism evidence="1 2">
    <name type="scientific">Heyndrickxia oleronia</name>
    <dbReference type="NCBI Taxonomy" id="38875"/>
    <lineage>
        <taxon>Bacteria</taxon>
        <taxon>Bacillati</taxon>
        <taxon>Bacillota</taxon>
        <taxon>Bacilli</taxon>
        <taxon>Bacillales</taxon>
        <taxon>Bacillaceae</taxon>
        <taxon>Heyndrickxia</taxon>
    </lineage>
</organism>
<reference evidence="1 2" key="1">
    <citation type="submission" date="2017-01" db="EMBL/GenBank/DDBJ databases">
        <title>Draft genome sequence of Bacillus oleronius.</title>
        <authorList>
            <person name="Allam M."/>
        </authorList>
    </citation>
    <scope>NUCLEOTIDE SEQUENCE [LARGE SCALE GENOMIC DNA]</scope>
    <source>
        <strain evidence="1 2">DSM 9356</strain>
    </source>
</reference>
<evidence type="ECO:0000313" key="2">
    <source>
        <dbReference type="Proteomes" id="UP000189761"/>
    </source>
</evidence>
<proteinExistence type="predicted"/>
<dbReference type="Proteomes" id="UP000189761">
    <property type="component" value="Unassembled WGS sequence"/>
</dbReference>
<keyword evidence="2" id="KW-1185">Reference proteome</keyword>
<name>A0A8E2I6R8_9BACI</name>
<accession>A0A8E2I6R8</accession>
<evidence type="ECO:0000313" key="1">
    <source>
        <dbReference type="EMBL" id="OOP65893.1"/>
    </source>
</evidence>
<gene>
    <name evidence="1" type="ORF">BWZ43_23860</name>
</gene>
<protein>
    <submittedName>
        <fullName evidence="1">Uncharacterized protein</fullName>
    </submittedName>
</protein>
<comment type="caution">
    <text evidence="1">The sequence shown here is derived from an EMBL/GenBank/DDBJ whole genome shotgun (WGS) entry which is preliminary data.</text>
</comment>